<proteinExistence type="predicted"/>
<organism evidence="2 3">
    <name type="scientific">Micavibrio aeruginosavorus</name>
    <dbReference type="NCBI Taxonomy" id="349221"/>
    <lineage>
        <taxon>Bacteria</taxon>
        <taxon>Pseudomonadati</taxon>
        <taxon>Bdellovibrionota</taxon>
        <taxon>Bdellovibrionia</taxon>
        <taxon>Bdellovibrionales</taxon>
        <taxon>Pseudobdellovibrionaceae</taxon>
        <taxon>Micavibrio</taxon>
    </lineage>
</organism>
<dbReference type="AlphaFoldDB" id="A0A2W5FNG0"/>
<dbReference type="Proteomes" id="UP000249739">
    <property type="component" value="Unassembled WGS sequence"/>
</dbReference>
<feature type="signal peptide" evidence="1">
    <location>
        <begin position="1"/>
        <end position="28"/>
    </location>
</feature>
<feature type="chain" id="PRO_5016110856" description="UrcA family protein" evidence="1">
    <location>
        <begin position="29"/>
        <end position="107"/>
    </location>
</feature>
<evidence type="ECO:0008006" key="4">
    <source>
        <dbReference type="Google" id="ProtNLM"/>
    </source>
</evidence>
<keyword evidence="1" id="KW-0732">Signal</keyword>
<sequence>MGIIMIIKSWLALAGILTVLSFSSQAHAVDQLPLPEAGVSPVQAEVIEFASVDDHKSSADPCAKILSLPRYSNEKIRAIKAYRQCRAERALSQLAVWRWQNNNQNYQ</sequence>
<name>A0A2W5FNG0_9BACT</name>
<comment type="caution">
    <text evidence="2">The sequence shown here is derived from an EMBL/GenBank/DDBJ whole genome shotgun (WGS) entry which is preliminary data.</text>
</comment>
<evidence type="ECO:0000313" key="3">
    <source>
        <dbReference type="Proteomes" id="UP000249739"/>
    </source>
</evidence>
<reference evidence="2 3" key="1">
    <citation type="submission" date="2017-08" db="EMBL/GenBank/DDBJ databases">
        <title>Infants hospitalized years apart are colonized by the same room-sourced microbial strains.</title>
        <authorList>
            <person name="Brooks B."/>
            <person name="Olm M.R."/>
            <person name="Firek B.A."/>
            <person name="Baker R."/>
            <person name="Thomas B.C."/>
            <person name="Morowitz M.J."/>
            <person name="Banfield J.F."/>
        </authorList>
    </citation>
    <scope>NUCLEOTIDE SEQUENCE [LARGE SCALE GENOMIC DNA]</scope>
    <source>
        <strain evidence="2">S2_006_000_R2_64</strain>
    </source>
</reference>
<dbReference type="EMBL" id="QFOT01000001">
    <property type="protein sequence ID" value="PZP57495.1"/>
    <property type="molecule type" value="Genomic_DNA"/>
</dbReference>
<evidence type="ECO:0000313" key="2">
    <source>
        <dbReference type="EMBL" id="PZP57495.1"/>
    </source>
</evidence>
<evidence type="ECO:0000256" key="1">
    <source>
        <dbReference type="SAM" id="SignalP"/>
    </source>
</evidence>
<protein>
    <recommendedName>
        <fullName evidence="4">UrcA family protein</fullName>
    </recommendedName>
</protein>
<accession>A0A2W5FNG0</accession>
<gene>
    <name evidence="2" type="ORF">DI586_00220</name>
</gene>